<accession>A0A919T9C7</accession>
<dbReference type="InterPro" id="IPR024775">
    <property type="entry name" value="DinB-like"/>
</dbReference>
<dbReference type="RefSeq" id="WP_213007676.1">
    <property type="nucleotide sequence ID" value="NZ_BOQN01000049.1"/>
</dbReference>
<proteinExistence type="predicted"/>
<evidence type="ECO:0000313" key="3">
    <source>
        <dbReference type="Proteomes" id="UP000677082"/>
    </source>
</evidence>
<dbReference type="AlphaFoldDB" id="A0A919T9C7"/>
<dbReference type="EMBL" id="BOQN01000049">
    <property type="protein sequence ID" value="GIM91794.1"/>
    <property type="molecule type" value="Genomic_DNA"/>
</dbReference>
<name>A0A919T9C7_9ACTN</name>
<keyword evidence="3" id="KW-1185">Reference proteome</keyword>
<feature type="domain" description="DinB-like" evidence="1">
    <location>
        <begin position="12"/>
        <end position="159"/>
    </location>
</feature>
<dbReference type="SUPFAM" id="SSF109854">
    <property type="entry name" value="DinB/YfiT-like putative metalloenzymes"/>
    <property type="match status" value="1"/>
</dbReference>
<dbReference type="Gene3D" id="1.20.120.450">
    <property type="entry name" value="dinb family like domain"/>
    <property type="match status" value="1"/>
</dbReference>
<reference evidence="2 3" key="1">
    <citation type="submission" date="2021-03" db="EMBL/GenBank/DDBJ databases">
        <title>Whole genome shotgun sequence of Actinoplanes toevensis NBRC 105298.</title>
        <authorList>
            <person name="Komaki H."/>
            <person name="Tamura T."/>
        </authorList>
    </citation>
    <scope>NUCLEOTIDE SEQUENCE [LARGE SCALE GENOMIC DNA]</scope>
    <source>
        <strain evidence="2 3">NBRC 105298</strain>
    </source>
</reference>
<protein>
    <recommendedName>
        <fullName evidence="1">DinB-like domain-containing protein</fullName>
    </recommendedName>
</protein>
<dbReference type="InterPro" id="IPR034660">
    <property type="entry name" value="DinB/YfiT-like"/>
</dbReference>
<dbReference type="Proteomes" id="UP000677082">
    <property type="component" value="Unassembled WGS sequence"/>
</dbReference>
<dbReference type="Pfam" id="PF12867">
    <property type="entry name" value="DinB_2"/>
    <property type="match status" value="1"/>
</dbReference>
<sequence>MDAKDILTDAFGRLPDLVHAAVQDLTRDQLAWAPAPGANSIGWLVWHLTRVQDDHVADLIGTEQLYATGGWAERFGLPADPSDTGYGHTPDQVAAVNPESWQVLDEYYRAVHERTLDFIAGLTADDLDRVVDKAWDPPVTLGVRLVSVYDDDAQHAAQAAYVRGLL</sequence>
<evidence type="ECO:0000259" key="1">
    <source>
        <dbReference type="Pfam" id="PF12867"/>
    </source>
</evidence>
<dbReference type="NCBIfam" id="NF047843">
    <property type="entry name" value="MST_Rv0443"/>
    <property type="match status" value="1"/>
</dbReference>
<comment type="caution">
    <text evidence="2">The sequence shown here is derived from an EMBL/GenBank/DDBJ whole genome shotgun (WGS) entry which is preliminary data.</text>
</comment>
<organism evidence="2 3">
    <name type="scientific">Paractinoplanes toevensis</name>
    <dbReference type="NCBI Taxonomy" id="571911"/>
    <lineage>
        <taxon>Bacteria</taxon>
        <taxon>Bacillati</taxon>
        <taxon>Actinomycetota</taxon>
        <taxon>Actinomycetes</taxon>
        <taxon>Micromonosporales</taxon>
        <taxon>Micromonosporaceae</taxon>
        <taxon>Paractinoplanes</taxon>
    </lineage>
</organism>
<gene>
    <name evidence="2" type="ORF">Ato02nite_035870</name>
</gene>
<evidence type="ECO:0000313" key="2">
    <source>
        <dbReference type="EMBL" id="GIM91794.1"/>
    </source>
</evidence>